<evidence type="ECO:0000313" key="2">
    <source>
        <dbReference type="EMBL" id="PKQ28655.1"/>
    </source>
</evidence>
<protein>
    <recommendedName>
        <fullName evidence="1">Roadblock/LAMTOR2 domain-containing protein</fullName>
    </recommendedName>
</protein>
<dbReference type="Pfam" id="PF03259">
    <property type="entry name" value="Robl_LC7"/>
    <property type="match status" value="1"/>
</dbReference>
<dbReference type="PANTHER" id="PTHR36222:SF1">
    <property type="entry name" value="SERINE PROTEASE INHIBITOR RV3364C"/>
    <property type="match status" value="1"/>
</dbReference>
<evidence type="ECO:0000259" key="1">
    <source>
        <dbReference type="SMART" id="SM00960"/>
    </source>
</evidence>
<reference evidence="2 3" key="1">
    <citation type="journal article" date="2017" name="ISME J.">
        <title>Potential for microbial H2 and metal transformations associated with novel bacteria and archaea in deep terrestrial subsurface sediments.</title>
        <authorList>
            <person name="Hernsdorf A.W."/>
            <person name="Amano Y."/>
            <person name="Miyakawa K."/>
            <person name="Ise K."/>
            <person name="Suzuki Y."/>
            <person name="Anantharaman K."/>
            <person name="Probst A."/>
            <person name="Burstein D."/>
            <person name="Thomas B.C."/>
            <person name="Banfield J.F."/>
        </authorList>
    </citation>
    <scope>NUCLEOTIDE SEQUENCE [LARGE SCALE GENOMIC DNA]</scope>
    <source>
        <strain evidence="2">HGW-Actinobacteria-3</strain>
    </source>
</reference>
<dbReference type="Proteomes" id="UP000233654">
    <property type="component" value="Unassembled WGS sequence"/>
</dbReference>
<dbReference type="SUPFAM" id="SSF103196">
    <property type="entry name" value="Roadblock/LC7 domain"/>
    <property type="match status" value="1"/>
</dbReference>
<comment type="caution">
    <text evidence="2">The sequence shown here is derived from an EMBL/GenBank/DDBJ whole genome shotgun (WGS) entry which is preliminary data.</text>
</comment>
<dbReference type="Gene3D" id="3.30.450.30">
    <property type="entry name" value="Dynein light chain 2a, cytoplasmic"/>
    <property type="match status" value="1"/>
</dbReference>
<dbReference type="AlphaFoldDB" id="A0A2N3G7F7"/>
<name>A0A2N3G7F7_9ACTN</name>
<dbReference type="InterPro" id="IPR004942">
    <property type="entry name" value="Roadblock/LAMTOR2_dom"/>
</dbReference>
<dbReference type="SMART" id="SM00960">
    <property type="entry name" value="Robl_LC7"/>
    <property type="match status" value="1"/>
</dbReference>
<gene>
    <name evidence="2" type="ORF">CVT63_01710</name>
</gene>
<feature type="domain" description="Roadblock/LAMTOR2" evidence="1">
    <location>
        <begin position="10"/>
        <end position="99"/>
    </location>
</feature>
<sequence>MDSIQQNELEETLKGLLEKTKDIDAAAVVSMDGFVMASILPESYEEDRLGAMSAALLSLGERTAHEFGRGELAQVFVEGADGYVFLLAAGEDAVLNAVVKRGSKLGLVLYDIKNTAKAIAAIIESHLQVEYE</sequence>
<dbReference type="InterPro" id="IPR053141">
    <property type="entry name" value="Mycobact_SerProt_Inhib_Rv3364c"/>
</dbReference>
<dbReference type="PANTHER" id="PTHR36222">
    <property type="entry name" value="SERINE PROTEASE INHIBITOR RV3364C"/>
    <property type="match status" value="1"/>
</dbReference>
<proteinExistence type="predicted"/>
<accession>A0A2N3G7F7</accession>
<organism evidence="2 3">
    <name type="scientific">Candidatus Anoxymicrobium japonicum</name>
    <dbReference type="NCBI Taxonomy" id="2013648"/>
    <lineage>
        <taxon>Bacteria</taxon>
        <taxon>Bacillati</taxon>
        <taxon>Actinomycetota</taxon>
        <taxon>Candidatus Geothermincolia</taxon>
        <taxon>Candidatus Geothermincolales</taxon>
        <taxon>Candidatus Anoxymicrobiaceae</taxon>
        <taxon>Candidatus Anoxymicrobium</taxon>
    </lineage>
</organism>
<dbReference type="EMBL" id="PHEX01000009">
    <property type="protein sequence ID" value="PKQ28655.1"/>
    <property type="molecule type" value="Genomic_DNA"/>
</dbReference>
<evidence type="ECO:0000313" key="3">
    <source>
        <dbReference type="Proteomes" id="UP000233654"/>
    </source>
</evidence>